<accession>A0A418NIE7</accession>
<keyword evidence="3" id="KW-0560">Oxidoreductase</keyword>
<dbReference type="InterPro" id="IPR015590">
    <property type="entry name" value="Aldehyde_DH_dom"/>
</dbReference>
<evidence type="ECO:0000313" key="6">
    <source>
        <dbReference type="Proteomes" id="UP000285092"/>
    </source>
</evidence>
<dbReference type="Gene3D" id="3.40.309.10">
    <property type="entry name" value="Aldehyde Dehydrogenase, Chain A, domain 2"/>
    <property type="match status" value="1"/>
</dbReference>
<sequence>MAYKSTNPATGETVAEFPNHSDEEIENALAQADAVYRSDWSRGPIERRLAVLSRLADLVDRRAEELARVAVREMGKRISEARWEVEETARIARHFADNAARMLAPEKIETDQGDAWIEFHPIGVVVAIEPWNFPYYQLVRVAAPAIATGNPVLVKPAGIVPQCARLFEELILEARAPKGVWTTVFAGKDQVAKLLQDDRVQGVTLTGSEQAGSIVAAEAGRNLKKSVLELGGSDIFAVLDDADLDYAAEAGAAGRLTVAGQVCTAAKRFLVHERVADSFIEKLAQRFKAMRVGDPMDESVGLGPLSSMAARDSLAEQVRNAVAAGARVLHGGNPVQGDGAYFEPTILTDVRRDNPAYFEEFFGPVAQVHIVPDDDALVELANDSPYGLGGSIFSADIARAKALASRIEAGMVWINAMTGGGPELPFGGVKRSGYGRELAESGIKELINQKLVVVAPTRQAA</sequence>
<feature type="domain" description="Aldehyde dehydrogenase" evidence="4">
    <location>
        <begin position="3"/>
        <end position="452"/>
    </location>
</feature>
<dbReference type="FunFam" id="3.40.605.10:FF:000012">
    <property type="entry name" value="NAD-dependent succinate-semialdehyde dehydrogenase"/>
    <property type="match status" value="1"/>
</dbReference>
<reference evidence="5 6" key="1">
    <citation type="submission" date="2018-08" db="EMBL/GenBank/DDBJ databases">
        <title>Altererythrobacter sp.Ery1 and Ery12, the genome sequencing of novel strains in genus Alterythrobacter.</title>
        <authorList>
            <person name="Cheng H."/>
            <person name="Wu Y.-H."/>
            <person name="Fang C."/>
            <person name="Xu X.-W."/>
        </authorList>
    </citation>
    <scope>NUCLEOTIDE SEQUENCE [LARGE SCALE GENOMIC DNA]</scope>
    <source>
        <strain evidence="5 6">Ery1</strain>
    </source>
</reference>
<dbReference type="PANTHER" id="PTHR43217">
    <property type="entry name" value="SUCCINATE SEMIALDEHYDE DEHYDROGENASE [NAD(P)+] SAD"/>
    <property type="match status" value="1"/>
</dbReference>
<dbReference type="InterPro" id="IPR016162">
    <property type="entry name" value="Ald_DH_N"/>
</dbReference>
<organism evidence="5 6">
    <name type="scientific">Pelagerythrobacter aerophilus</name>
    <dbReference type="NCBI Taxonomy" id="2306995"/>
    <lineage>
        <taxon>Bacteria</taxon>
        <taxon>Pseudomonadati</taxon>
        <taxon>Pseudomonadota</taxon>
        <taxon>Alphaproteobacteria</taxon>
        <taxon>Sphingomonadales</taxon>
        <taxon>Erythrobacteraceae</taxon>
        <taxon>Pelagerythrobacter</taxon>
    </lineage>
</organism>
<evidence type="ECO:0000259" key="4">
    <source>
        <dbReference type="Pfam" id="PF00171"/>
    </source>
</evidence>
<dbReference type="GO" id="GO:0004777">
    <property type="term" value="F:succinate-semialdehyde dehydrogenase (NAD+) activity"/>
    <property type="evidence" value="ECO:0007669"/>
    <property type="project" value="TreeGrafter"/>
</dbReference>
<dbReference type="InterPro" id="IPR016161">
    <property type="entry name" value="Ald_DH/histidinol_DH"/>
</dbReference>
<dbReference type="PANTHER" id="PTHR43217:SF2">
    <property type="entry name" value="SUCCINATE-SEMIALDEHYDE DEHYDROGENASE [NADP(+)]"/>
    <property type="match status" value="1"/>
</dbReference>
<keyword evidence="6" id="KW-1185">Reference proteome</keyword>
<dbReference type="Proteomes" id="UP000285092">
    <property type="component" value="Unassembled WGS sequence"/>
</dbReference>
<dbReference type="InterPro" id="IPR016163">
    <property type="entry name" value="Ald_DH_C"/>
</dbReference>
<dbReference type="SUPFAM" id="SSF53720">
    <property type="entry name" value="ALDH-like"/>
    <property type="match status" value="1"/>
</dbReference>
<proteinExistence type="inferred from homology"/>
<gene>
    <name evidence="5" type="ORF">D2V04_07345</name>
</gene>
<evidence type="ECO:0000313" key="5">
    <source>
        <dbReference type="EMBL" id="RIV78612.1"/>
    </source>
</evidence>
<dbReference type="FunFam" id="3.40.309.10:FF:000010">
    <property type="entry name" value="Gamma-aminobutyraldehyde dehydrogenase"/>
    <property type="match status" value="1"/>
</dbReference>
<dbReference type="InterPro" id="IPR044148">
    <property type="entry name" value="ALDH_GabD1-like"/>
</dbReference>
<evidence type="ECO:0000256" key="1">
    <source>
        <dbReference type="ARBA" id="ARBA00009986"/>
    </source>
</evidence>
<dbReference type="RefSeq" id="WP_119512661.1">
    <property type="nucleotide sequence ID" value="NZ_QXFK01000015.1"/>
</dbReference>
<protein>
    <submittedName>
        <fullName evidence="5">NAD-dependent succinate-semialdehyde dehydrogenase</fullName>
    </submittedName>
</protein>
<dbReference type="InterPro" id="IPR047110">
    <property type="entry name" value="GABD/Sad-like"/>
</dbReference>
<dbReference type="GO" id="GO:0004030">
    <property type="term" value="F:aldehyde dehydrogenase [NAD(P)+] activity"/>
    <property type="evidence" value="ECO:0007669"/>
    <property type="project" value="InterPro"/>
</dbReference>
<comment type="similarity">
    <text evidence="1">Belongs to the aldehyde dehydrogenase family.</text>
</comment>
<dbReference type="Gene3D" id="3.40.605.10">
    <property type="entry name" value="Aldehyde Dehydrogenase, Chain A, domain 1"/>
    <property type="match status" value="1"/>
</dbReference>
<dbReference type="CDD" id="cd07100">
    <property type="entry name" value="ALDH_SSADH1_GabD1"/>
    <property type="match status" value="1"/>
</dbReference>
<dbReference type="EMBL" id="QXFK01000015">
    <property type="protein sequence ID" value="RIV78612.1"/>
    <property type="molecule type" value="Genomic_DNA"/>
</dbReference>
<comment type="caution">
    <text evidence="5">The sequence shown here is derived from an EMBL/GenBank/DDBJ whole genome shotgun (WGS) entry which is preliminary data.</text>
</comment>
<name>A0A418NIE7_9SPHN</name>
<dbReference type="Pfam" id="PF00171">
    <property type="entry name" value="Aldedh"/>
    <property type="match status" value="1"/>
</dbReference>
<dbReference type="OrthoDB" id="9761688at2"/>
<evidence type="ECO:0000256" key="3">
    <source>
        <dbReference type="ARBA" id="ARBA00023002"/>
    </source>
</evidence>
<dbReference type="AlphaFoldDB" id="A0A418NIE7"/>
<keyword evidence="2" id="KW-0521">NADP</keyword>
<evidence type="ECO:0000256" key="2">
    <source>
        <dbReference type="ARBA" id="ARBA00022857"/>
    </source>
</evidence>